<dbReference type="SMART" id="SM00028">
    <property type="entry name" value="TPR"/>
    <property type="match status" value="5"/>
</dbReference>
<proteinExistence type="predicted"/>
<comment type="caution">
    <text evidence="4">The sequence shown here is derived from an EMBL/GenBank/DDBJ whole genome shotgun (WGS) entry which is preliminary data.</text>
</comment>
<gene>
    <name evidence="4" type="ORF">RFH988_LOCUS34186</name>
</gene>
<dbReference type="PANTHER" id="PTHR45641">
    <property type="entry name" value="TETRATRICOPEPTIDE REPEAT PROTEIN (AFU_ORTHOLOGUE AFUA_6G03870)"/>
    <property type="match status" value="1"/>
</dbReference>
<protein>
    <submittedName>
        <fullName evidence="4">Uncharacterized protein</fullName>
    </submittedName>
</protein>
<feature type="repeat" description="TPR" evidence="3">
    <location>
        <begin position="517"/>
        <end position="550"/>
    </location>
</feature>
<dbReference type="Gene3D" id="1.25.40.10">
    <property type="entry name" value="Tetratricopeptide repeat domain"/>
    <property type="match status" value="2"/>
</dbReference>
<evidence type="ECO:0000313" key="5">
    <source>
        <dbReference type="Proteomes" id="UP000663882"/>
    </source>
</evidence>
<keyword evidence="2 3" id="KW-0802">TPR repeat</keyword>
<sequence>MNSEEENLETYFLIWLDNSTVNIQKKQHTQVELRSSIHYLKIFSDEEQCENYIRSLSNVDRIIFITNTQLGKKFIPRIHQLPQITSIYVFCLDKSKYQAWANQYEKIKCLVSQYDELISQIGYDQKRRIKAKIDEPLSISILDENSTNIFNNTQECSTTINYDFVYSYSLVNCLIKMKSFYSERKQLIKLCENIYKENPNELLIIEEFTKQYSSLKSLFWLTRDSFIQRLINKALRMKNFHILFLSRFYFQDIYQQLEKYKCLKSIRVYRSYHLSTNQLNLFKNSIGKIISINSFFLTNLNRRQSISYFKESILNDDYHSILFEIDADPHLNGIQPFANITSLSYSIGEQIILFMSPSLFRIINIQHDNNSFIIIQLKLCSQNEQDLNILKLSDQFDFISFGQLIIDRKNFNQAQIYYNYLIPQMSDDNADITICYDALGYILSEKHQYSSSLKWYEKSLIIKKKLFDSDDLRIISTYNSIASLHLTNNDYNRALESYEKAFQILQRKYGDDHPRLAECYNNMAMVRKNQEHYQEALNLYNKALSIYEKHNVDNNINLALSYNNVSLVYHHITEYDLALEYCNRSLKIYESILPLKHSLISMTLENIANIYYDKGDFRQALKYYEKAAKIYHHILPSTSSDVLQIRMIIKNIQAKI</sequence>
<dbReference type="Proteomes" id="UP000663882">
    <property type="component" value="Unassembled WGS sequence"/>
</dbReference>
<feature type="repeat" description="TPR" evidence="3">
    <location>
        <begin position="601"/>
        <end position="634"/>
    </location>
</feature>
<evidence type="ECO:0000256" key="1">
    <source>
        <dbReference type="ARBA" id="ARBA00022737"/>
    </source>
</evidence>
<organism evidence="4 5">
    <name type="scientific">Rotaria sordida</name>
    <dbReference type="NCBI Taxonomy" id="392033"/>
    <lineage>
        <taxon>Eukaryota</taxon>
        <taxon>Metazoa</taxon>
        <taxon>Spiralia</taxon>
        <taxon>Gnathifera</taxon>
        <taxon>Rotifera</taxon>
        <taxon>Eurotatoria</taxon>
        <taxon>Bdelloidea</taxon>
        <taxon>Philodinida</taxon>
        <taxon>Philodinidae</taxon>
        <taxon>Rotaria</taxon>
    </lineage>
</organism>
<dbReference type="InterPro" id="IPR019734">
    <property type="entry name" value="TPR_rpt"/>
</dbReference>
<reference evidence="4" key="1">
    <citation type="submission" date="2021-02" db="EMBL/GenBank/DDBJ databases">
        <authorList>
            <person name="Nowell W R."/>
        </authorList>
    </citation>
    <scope>NUCLEOTIDE SEQUENCE</scope>
</reference>
<keyword evidence="1" id="KW-0677">Repeat</keyword>
<evidence type="ECO:0000256" key="2">
    <source>
        <dbReference type="ARBA" id="ARBA00022803"/>
    </source>
</evidence>
<dbReference type="Pfam" id="PF13374">
    <property type="entry name" value="TPR_10"/>
    <property type="match status" value="1"/>
</dbReference>
<dbReference type="EMBL" id="CAJNOO010004621">
    <property type="protein sequence ID" value="CAF1387770.1"/>
    <property type="molecule type" value="Genomic_DNA"/>
</dbReference>
<dbReference type="InterPro" id="IPR011990">
    <property type="entry name" value="TPR-like_helical_dom_sf"/>
</dbReference>
<name>A0A815K2S9_9BILA</name>
<feature type="repeat" description="TPR" evidence="3">
    <location>
        <begin position="475"/>
        <end position="508"/>
    </location>
</feature>
<dbReference type="PANTHER" id="PTHR45641:SF19">
    <property type="entry name" value="NEPHROCYSTIN-3"/>
    <property type="match status" value="1"/>
</dbReference>
<dbReference type="OrthoDB" id="10021689at2759"/>
<dbReference type="AlphaFoldDB" id="A0A815K2S9"/>
<evidence type="ECO:0000256" key="3">
    <source>
        <dbReference type="PROSITE-ProRule" id="PRU00339"/>
    </source>
</evidence>
<dbReference type="Pfam" id="PF13424">
    <property type="entry name" value="TPR_12"/>
    <property type="match status" value="2"/>
</dbReference>
<dbReference type="PROSITE" id="PS50005">
    <property type="entry name" value="TPR"/>
    <property type="match status" value="3"/>
</dbReference>
<evidence type="ECO:0000313" key="4">
    <source>
        <dbReference type="EMBL" id="CAF1387770.1"/>
    </source>
</evidence>
<dbReference type="SUPFAM" id="SSF48452">
    <property type="entry name" value="TPR-like"/>
    <property type="match status" value="2"/>
</dbReference>
<dbReference type="SUPFAM" id="SSF56399">
    <property type="entry name" value="ADP-ribosylation"/>
    <property type="match status" value="1"/>
</dbReference>
<accession>A0A815K2S9</accession>